<sequence length="271" mass="28708">MSRSKTTLFELRSGAIDAVHLVVKTPDFAALTDALQQRFDASPEFFAGEAVAIDLRRLADDAALPLDELATLLRRFKMRPFGVVALAAQQTWAAASDLPLLDSRDVGRDTRKPAETTEPADAATPAAADAIGTSPSPDVADKPAPSAPTVATAKEHPPALLPTVLIDRPLRSGQRVYSPGDLIVQGVVSHGAEVMAEGHVHIYGVLRGRALAGARGNTAARIYCTSFEPELVAIAGIYRTAEQDLPAGVRGQPTTVRLQGEQLLIEPLALK</sequence>
<protein>
    <recommendedName>
        <fullName evidence="6">Probable septum site-determining protein MinC</fullName>
    </recommendedName>
</protein>
<gene>
    <name evidence="6" type="primary">minC</name>
    <name evidence="10" type="ORF">Ga0061069_11332</name>
</gene>
<keyword evidence="3 6" id="KW-0717">Septation</keyword>
<dbReference type="GO" id="GO:0051302">
    <property type="term" value="P:regulation of cell division"/>
    <property type="evidence" value="ECO:0007669"/>
    <property type="project" value="InterPro"/>
</dbReference>
<name>A0A0K6IB65_9BURK</name>
<dbReference type="InterPro" id="IPR036145">
    <property type="entry name" value="MinC_C_sf"/>
</dbReference>
<dbReference type="InterPro" id="IPR013033">
    <property type="entry name" value="MinC"/>
</dbReference>
<feature type="domain" description="Septum formation inhibitor MinC N-terminal" evidence="9">
    <location>
        <begin position="9"/>
        <end position="80"/>
    </location>
</feature>
<comment type="subunit">
    <text evidence="6">Interacts with MinD and FtsZ.</text>
</comment>
<feature type="compositionally biased region" description="Low complexity" evidence="7">
    <location>
        <begin position="116"/>
        <end position="130"/>
    </location>
</feature>
<dbReference type="Proteomes" id="UP000183649">
    <property type="component" value="Unassembled WGS sequence"/>
</dbReference>
<dbReference type="PANTHER" id="PTHR34108:SF1">
    <property type="entry name" value="SEPTUM SITE-DETERMINING PROTEIN MINC"/>
    <property type="match status" value="1"/>
</dbReference>
<reference evidence="11" key="1">
    <citation type="submission" date="2015-08" db="EMBL/GenBank/DDBJ databases">
        <authorList>
            <person name="Varghese N."/>
        </authorList>
    </citation>
    <scope>NUCLEOTIDE SEQUENCE [LARGE SCALE GENOMIC DNA]</scope>
    <source>
        <strain evidence="11">DSM 18181</strain>
    </source>
</reference>
<evidence type="ECO:0000259" key="9">
    <source>
        <dbReference type="Pfam" id="PF05209"/>
    </source>
</evidence>
<dbReference type="NCBIfam" id="TIGR01222">
    <property type="entry name" value="minC"/>
    <property type="match status" value="1"/>
</dbReference>
<evidence type="ECO:0000256" key="6">
    <source>
        <dbReference type="HAMAP-Rule" id="MF_00267"/>
    </source>
</evidence>
<evidence type="ECO:0000256" key="7">
    <source>
        <dbReference type="SAM" id="MobiDB-lite"/>
    </source>
</evidence>
<feature type="domain" description="Septum formation inhibitor MinC C-terminal" evidence="8">
    <location>
        <begin position="166"/>
        <end position="266"/>
    </location>
</feature>
<evidence type="ECO:0000313" key="11">
    <source>
        <dbReference type="Proteomes" id="UP000183649"/>
    </source>
</evidence>
<evidence type="ECO:0000256" key="2">
    <source>
        <dbReference type="ARBA" id="ARBA00022618"/>
    </source>
</evidence>
<evidence type="ECO:0000256" key="1">
    <source>
        <dbReference type="ARBA" id="ARBA00006291"/>
    </source>
</evidence>
<organism evidence="10 11">
    <name type="scientific">Thiomonas bhubaneswarensis</name>
    <dbReference type="NCBI Taxonomy" id="339866"/>
    <lineage>
        <taxon>Bacteria</taxon>
        <taxon>Pseudomonadati</taxon>
        <taxon>Pseudomonadota</taxon>
        <taxon>Betaproteobacteria</taxon>
        <taxon>Burkholderiales</taxon>
        <taxon>Thiomonas</taxon>
    </lineage>
</organism>
<evidence type="ECO:0000256" key="4">
    <source>
        <dbReference type="ARBA" id="ARBA00023306"/>
    </source>
</evidence>
<dbReference type="PANTHER" id="PTHR34108">
    <property type="entry name" value="SEPTUM SITE-DETERMINING PROTEIN MINC"/>
    <property type="match status" value="1"/>
</dbReference>
<evidence type="ECO:0000313" key="10">
    <source>
        <dbReference type="EMBL" id="CUB00341.1"/>
    </source>
</evidence>
<dbReference type="InterPro" id="IPR005526">
    <property type="entry name" value="Septum_form_inhib_MinC_C"/>
</dbReference>
<evidence type="ECO:0000256" key="5">
    <source>
        <dbReference type="ARBA" id="ARBA00025606"/>
    </source>
</evidence>
<keyword evidence="11" id="KW-1185">Reference proteome</keyword>
<proteinExistence type="inferred from homology"/>
<dbReference type="GO" id="GO:0000917">
    <property type="term" value="P:division septum assembly"/>
    <property type="evidence" value="ECO:0007669"/>
    <property type="project" value="UniProtKB-KW"/>
</dbReference>
<comment type="similarity">
    <text evidence="1 6">Belongs to the MinC family.</text>
</comment>
<dbReference type="Pfam" id="PF05209">
    <property type="entry name" value="MinC_N"/>
    <property type="match status" value="1"/>
</dbReference>
<keyword evidence="2 6" id="KW-0132">Cell division</keyword>
<dbReference type="OrthoDB" id="9794530at2"/>
<dbReference type="STRING" id="339866.GCA_001418255_02867"/>
<dbReference type="GO" id="GO:0000902">
    <property type="term" value="P:cell morphogenesis"/>
    <property type="evidence" value="ECO:0007669"/>
    <property type="project" value="InterPro"/>
</dbReference>
<dbReference type="InterPro" id="IPR007874">
    <property type="entry name" value="MinC_N"/>
</dbReference>
<dbReference type="HAMAP" id="MF_00267">
    <property type="entry name" value="MinC"/>
    <property type="match status" value="1"/>
</dbReference>
<accession>A0A0K6IB65</accession>
<comment type="function">
    <text evidence="5 6">Cell division inhibitor that blocks the formation of polar Z ring septums. Rapidly oscillates between the poles of the cell to destabilize FtsZ filaments that have formed before they mature into polar Z rings. Prevents FtsZ polymerization.</text>
</comment>
<evidence type="ECO:0000256" key="3">
    <source>
        <dbReference type="ARBA" id="ARBA00023210"/>
    </source>
</evidence>
<evidence type="ECO:0000259" key="8">
    <source>
        <dbReference type="Pfam" id="PF03775"/>
    </source>
</evidence>
<dbReference type="AlphaFoldDB" id="A0A0K6IB65"/>
<feature type="region of interest" description="Disordered" evidence="7">
    <location>
        <begin position="103"/>
        <end position="154"/>
    </location>
</feature>
<keyword evidence="4 6" id="KW-0131">Cell cycle</keyword>
<dbReference type="RefSeq" id="WP_055451687.1">
    <property type="nucleotide sequence ID" value="NZ_CYHF01000013.1"/>
</dbReference>
<dbReference type="InterPro" id="IPR016098">
    <property type="entry name" value="CAP/MinC_C"/>
</dbReference>
<dbReference type="GO" id="GO:1901891">
    <property type="term" value="P:regulation of cell septum assembly"/>
    <property type="evidence" value="ECO:0007669"/>
    <property type="project" value="InterPro"/>
</dbReference>
<dbReference type="Pfam" id="PF03775">
    <property type="entry name" value="MinC_C"/>
    <property type="match status" value="1"/>
</dbReference>
<feature type="compositionally biased region" description="Basic and acidic residues" evidence="7">
    <location>
        <begin position="103"/>
        <end position="115"/>
    </location>
</feature>
<dbReference type="Gene3D" id="2.160.20.70">
    <property type="match status" value="1"/>
</dbReference>
<dbReference type="SUPFAM" id="SSF63848">
    <property type="entry name" value="Cell-division inhibitor MinC, C-terminal domain"/>
    <property type="match status" value="1"/>
</dbReference>
<dbReference type="Gene3D" id="3.30.70.260">
    <property type="match status" value="1"/>
</dbReference>
<dbReference type="EMBL" id="CYHF01000013">
    <property type="protein sequence ID" value="CUB00341.1"/>
    <property type="molecule type" value="Genomic_DNA"/>
</dbReference>